<protein>
    <submittedName>
        <fullName evidence="1">Uncharacterized protein</fullName>
    </submittedName>
</protein>
<name>A0ACC2J3D8_9PEZI</name>
<proteinExistence type="predicted"/>
<organism evidence="1 2">
    <name type="scientific">Nemania bipapillata</name>
    <dbReference type="NCBI Taxonomy" id="110536"/>
    <lineage>
        <taxon>Eukaryota</taxon>
        <taxon>Fungi</taxon>
        <taxon>Dikarya</taxon>
        <taxon>Ascomycota</taxon>
        <taxon>Pezizomycotina</taxon>
        <taxon>Sordariomycetes</taxon>
        <taxon>Xylariomycetidae</taxon>
        <taxon>Xylariales</taxon>
        <taxon>Xylariaceae</taxon>
        <taxon>Nemania</taxon>
    </lineage>
</organism>
<dbReference type="EMBL" id="JAPESX010000310">
    <property type="protein sequence ID" value="KAJ8121986.1"/>
    <property type="molecule type" value="Genomic_DNA"/>
</dbReference>
<accession>A0ACC2J3D8</accession>
<comment type="caution">
    <text evidence="1">The sequence shown here is derived from an EMBL/GenBank/DDBJ whole genome shotgun (WGS) entry which is preliminary data.</text>
</comment>
<dbReference type="Proteomes" id="UP001153334">
    <property type="component" value="Unassembled WGS sequence"/>
</dbReference>
<sequence length="297" mass="34333">MAPITDDEGLSRPLSVKEISERARAFEWNVNIPFKQWLRTTQTLQQEADMYLRDCNFPQAYLLYLRYSTLVVELLKQHPESKTPEAKKALQNKFLTIDVVFNHLEKIKPILDRQHKAWEEAQSKKKAKHEHRQQGPADLSDESSTYQKHASKDPALSTARRLLDAGEYQDLAVELAQKEMQRRDAGRKANRKHGGANREQQARRAAGFWKTWTQEIAEKQAEDEEAFRKQMELTRRTLDQDTDSLPSDSKHATDHLHRPSSVSSYAYPKIAKPVQVDYSPPTFLNQQNHASQPPRPP</sequence>
<gene>
    <name evidence="1" type="ORF">ONZ43_g1705</name>
</gene>
<reference evidence="1" key="1">
    <citation type="submission" date="2022-11" db="EMBL/GenBank/DDBJ databases">
        <title>Genome Sequence of Nemania bipapillata.</title>
        <authorList>
            <person name="Buettner E."/>
        </authorList>
    </citation>
    <scope>NUCLEOTIDE SEQUENCE</scope>
    <source>
        <strain evidence="1">CP14</strain>
    </source>
</reference>
<keyword evidence="2" id="KW-1185">Reference proteome</keyword>
<evidence type="ECO:0000313" key="2">
    <source>
        <dbReference type="Proteomes" id="UP001153334"/>
    </source>
</evidence>
<evidence type="ECO:0000313" key="1">
    <source>
        <dbReference type="EMBL" id="KAJ8121986.1"/>
    </source>
</evidence>